<accession>A0ABT0V048</accession>
<dbReference type="EMBL" id="JAMQAW010000099">
    <property type="protein sequence ID" value="MCM2394110.1"/>
    <property type="molecule type" value="Genomic_DNA"/>
</dbReference>
<dbReference type="InterPro" id="IPR018961">
    <property type="entry name" value="DnaJ_homolog_subfam-C_membr-28"/>
</dbReference>
<comment type="caution">
    <text evidence="2">The sequence shown here is derived from an EMBL/GenBank/DDBJ whole genome shotgun (WGS) entry which is preliminary data.</text>
</comment>
<gene>
    <name evidence="2" type="ORF">NBG84_38570</name>
</gene>
<protein>
    <submittedName>
        <fullName evidence="2">DUF1992 domain-containing protein</fullName>
    </submittedName>
</protein>
<name>A0ABT0V048_9ACTN</name>
<organism evidence="2 3">
    <name type="scientific">Streptomyces albipurpureus</name>
    <dbReference type="NCBI Taxonomy" id="2897419"/>
    <lineage>
        <taxon>Bacteria</taxon>
        <taxon>Bacillati</taxon>
        <taxon>Actinomycetota</taxon>
        <taxon>Actinomycetes</taxon>
        <taxon>Kitasatosporales</taxon>
        <taxon>Streptomycetaceae</taxon>
        <taxon>Streptomyces</taxon>
    </lineage>
</organism>
<proteinExistence type="predicted"/>
<evidence type="ECO:0000313" key="3">
    <source>
        <dbReference type="Proteomes" id="UP001431429"/>
    </source>
</evidence>
<evidence type="ECO:0000259" key="1">
    <source>
        <dbReference type="Pfam" id="PF09350"/>
    </source>
</evidence>
<dbReference type="Pfam" id="PF09350">
    <property type="entry name" value="DJC28_CD"/>
    <property type="match status" value="1"/>
</dbReference>
<dbReference type="Proteomes" id="UP001431429">
    <property type="component" value="Unassembled WGS sequence"/>
</dbReference>
<dbReference type="RefSeq" id="WP_250924390.1">
    <property type="nucleotide sequence ID" value="NZ_JAMQAW010000099.1"/>
</dbReference>
<keyword evidence="3" id="KW-1185">Reference proteome</keyword>
<reference evidence="2" key="1">
    <citation type="submission" date="2022-06" db="EMBL/GenBank/DDBJ databases">
        <title>Genome public.</title>
        <authorList>
            <person name="Sun Q."/>
        </authorList>
    </citation>
    <scope>NUCLEOTIDE SEQUENCE</scope>
    <source>
        <strain evidence="2">CWNU-1</strain>
    </source>
</reference>
<sequence length="135" mass="15336">MTQRKPPGASFEGWVDHQIREAEKRGEFASLPGLGKPLLNDTAPYDEMWWIKGKMAREGVSYLSPVIECRKEAEELPASLPTITSEAEVRQRVSDLNKKITDLLLMPPPGPLLGIKRLDVDEVLREWRQVRESGR</sequence>
<evidence type="ECO:0000313" key="2">
    <source>
        <dbReference type="EMBL" id="MCM2394110.1"/>
    </source>
</evidence>
<feature type="domain" description="DnaJ homologue subfamily C member 28 conserved" evidence="1">
    <location>
        <begin position="14"/>
        <end position="80"/>
    </location>
</feature>